<name>A0A9X0HI64_SOLP1</name>
<evidence type="ECO:0000313" key="1">
    <source>
        <dbReference type="EMBL" id="KUG06391.1"/>
    </source>
</evidence>
<dbReference type="EMBL" id="LNAL01000008">
    <property type="protein sequence ID" value="KUG06391.1"/>
    <property type="molecule type" value="Genomic_DNA"/>
</dbReference>
<organism evidence="1 2">
    <name type="scientific">Solirubrum puertoriconensis</name>
    <dbReference type="NCBI Taxonomy" id="1751427"/>
    <lineage>
        <taxon>Bacteria</taxon>
        <taxon>Pseudomonadati</taxon>
        <taxon>Bacteroidota</taxon>
        <taxon>Cytophagia</taxon>
        <taxon>Cytophagales</taxon>
    </lineage>
</organism>
<dbReference type="Pfam" id="PF13585">
    <property type="entry name" value="CHU_C"/>
    <property type="match status" value="1"/>
</dbReference>
<evidence type="ECO:0000313" key="2">
    <source>
        <dbReference type="Proteomes" id="UP000054223"/>
    </source>
</evidence>
<proteinExistence type="predicted"/>
<reference evidence="1 2" key="1">
    <citation type="submission" date="2015-11" db="EMBL/GenBank/DDBJ databases">
        <title>Solirubrum puertoriconensis gen. nov. an environmental bacteria isolated in Puerto Rico.</title>
        <authorList>
            <person name="Cuebas-Irizarry M.F."/>
            <person name="Montalvo-Rodriguez R."/>
        </authorList>
    </citation>
    <scope>NUCLEOTIDE SEQUENCE [LARGE SCALE GENOMIC DNA]</scope>
    <source>
        <strain evidence="1 2">MC1A</strain>
    </source>
</reference>
<dbReference type="InterPro" id="IPR026341">
    <property type="entry name" value="T9SS_type_B"/>
</dbReference>
<dbReference type="AlphaFoldDB" id="A0A9X0HI64"/>
<sequence>MLLLSAPRAQATHAQGGELTYEAIGPPGSNRYRITCRFFRDCSGNEANAELILNCRVGSPATSCNTIDVRNFSATLVRGPLTAGSPWCPNVPGGPSQCTVNGLTNYETARYTAEVTLPPAPEWTLSVEISNRPLLANIPGNTDLRFEATLNNQLPLPGGPLVISNTSPQYQDQNIPVPFVCVGQRTQLTFSTTEPDGDSLVYSLERPLEACNKFTTYNSYTSVGGLILDPSNSPTNPCVVTIPNGTTEYSSIFPIGSYTFSGNCPVRTATPYFSFDAQAGNFSFTPTFYFPGPSFNGFNKYAVVGKVTEYRRVGGRYYKVGSVRRDVLVVVIDCGGNQVPNAPRAVPLVREANQQVTNTDSTIVVAQTCEYTELDIDFRDPNPADRLTVTFAEPTQPSYAALFRDPSNAAARPFALQGNGTNAPVGKLRLRPDISLAGRTFRIPVRIEDNACPVKAVQNRIIVVRVARRSFADVVVEGTNPQKGTRFRRDTLVTRREEIALTARPNRPLTVNNVPVGYTYNWRASTPAGTSGLGTGPANGASIRVRPDATTRYFVTVTPTELGQSCADTASFVVRVVLQVPNVFTPNGDGINDVFVIKDPALPAQRLEIYNRWGRKVAEWADYQNNWDGAGQAAGVYYYQITLGNGTRRQGWIELIR</sequence>
<dbReference type="Proteomes" id="UP000054223">
    <property type="component" value="Unassembled WGS sequence"/>
</dbReference>
<accession>A0A9X0HI64</accession>
<gene>
    <name evidence="1" type="ORF">ASU33_03270</name>
</gene>
<protein>
    <recommendedName>
        <fullName evidence="3">Gliding motility-associated C-terminal domain-containing protein</fullName>
    </recommendedName>
</protein>
<keyword evidence="2" id="KW-1185">Reference proteome</keyword>
<dbReference type="RefSeq" id="WP_059072087.1">
    <property type="nucleotide sequence ID" value="NZ_LNAL01000008.1"/>
</dbReference>
<comment type="caution">
    <text evidence="1">The sequence shown here is derived from an EMBL/GenBank/DDBJ whole genome shotgun (WGS) entry which is preliminary data.</text>
</comment>
<evidence type="ECO:0008006" key="3">
    <source>
        <dbReference type="Google" id="ProtNLM"/>
    </source>
</evidence>
<dbReference type="NCBIfam" id="TIGR04131">
    <property type="entry name" value="Bac_Flav_CTERM"/>
    <property type="match status" value="1"/>
</dbReference>